<dbReference type="EMBL" id="VSSQ01003097">
    <property type="protein sequence ID" value="MPM19032.1"/>
    <property type="molecule type" value="Genomic_DNA"/>
</dbReference>
<gene>
    <name evidence="1" type="ORF">SDC9_65450</name>
</gene>
<protein>
    <submittedName>
        <fullName evidence="1">Uncharacterized protein</fullName>
    </submittedName>
</protein>
<sequence length="80" mass="9181">MNCPQIPGERHHQFLPDRIDWGIGNLCELLPEIVEQALRFPGKQRQRGVVAHGRNRLLAFVGHRDNQVLNIFFRIAKGGQ</sequence>
<dbReference type="AlphaFoldDB" id="A0A644XS10"/>
<name>A0A644XS10_9ZZZZ</name>
<reference evidence="1" key="1">
    <citation type="submission" date="2019-08" db="EMBL/GenBank/DDBJ databases">
        <authorList>
            <person name="Kucharzyk K."/>
            <person name="Murdoch R.W."/>
            <person name="Higgins S."/>
            <person name="Loffler F."/>
        </authorList>
    </citation>
    <scope>NUCLEOTIDE SEQUENCE</scope>
</reference>
<accession>A0A644XS10</accession>
<evidence type="ECO:0000313" key="1">
    <source>
        <dbReference type="EMBL" id="MPM19032.1"/>
    </source>
</evidence>
<organism evidence="1">
    <name type="scientific">bioreactor metagenome</name>
    <dbReference type="NCBI Taxonomy" id="1076179"/>
    <lineage>
        <taxon>unclassified sequences</taxon>
        <taxon>metagenomes</taxon>
        <taxon>ecological metagenomes</taxon>
    </lineage>
</organism>
<proteinExistence type="predicted"/>
<dbReference type="AntiFam" id="ANF00150">
    <property type="entry name" value="Shadow ORF (opposite gltB)"/>
</dbReference>
<comment type="caution">
    <text evidence="1">The sequence shown here is derived from an EMBL/GenBank/DDBJ whole genome shotgun (WGS) entry which is preliminary data.</text>
</comment>